<accession>A0A6J3Q9F3</accession>
<gene>
    <name evidence="3" type="primary">LOC117308641</name>
</gene>
<evidence type="ECO:0000313" key="2">
    <source>
        <dbReference type="Proteomes" id="UP000245320"/>
    </source>
</evidence>
<dbReference type="Proteomes" id="UP000245320">
    <property type="component" value="Chromosome 17"/>
</dbReference>
<feature type="region of interest" description="Disordered" evidence="1">
    <location>
        <begin position="312"/>
        <end position="364"/>
    </location>
</feature>
<sequence length="364" mass="40509">MVAGGAGTQAADRFRKCPPLPRLHPLREPARQALQPAGHEVTRPSILRAAHAKPLLIRSRSGLFSSRDWSTLRRRGARGRSFLSPTWPSQALPATRARLSELLPPQTSHATSAADAEAGMSGPRSSQQGSGLGLRPEISALWRPDDVCHTARGAQFVFSPRNPQGWKGFLVGKFPLRSFTLSQRTLPPRRNLPWSHRRVFRESPNTRQRQRLKSNRERVPPLIPAAVPPVSRPTPGHYHVLYRGCGETQLGWHGETYCLVGGYRLYGDVPLATPAKVDAEKPVPRRAPKRKHSLEWLDEDLGCPRPKIRRLELSSSTGIQDAPLATPAKVEAEKPVPRRAPKRKHSPEMPDEDLGCSRPKIRQL</sequence>
<evidence type="ECO:0000313" key="3">
    <source>
        <dbReference type="RefSeq" id="XP_033698753.1"/>
    </source>
</evidence>
<name>A0A6J3Q9F3_TURTR</name>
<organism evidence="2 3">
    <name type="scientific">Tursiops truncatus</name>
    <name type="common">Atlantic bottle-nosed dolphin</name>
    <name type="synonym">Delphinus truncatus</name>
    <dbReference type="NCBI Taxonomy" id="9739"/>
    <lineage>
        <taxon>Eukaryota</taxon>
        <taxon>Metazoa</taxon>
        <taxon>Chordata</taxon>
        <taxon>Craniata</taxon>
        <taxon>Vertebrata</taxon>
        <taxon>Euteleostomi</taxon>
        <taxon>Mammalia</taxon>
        <taxon>Eutheria</taxon>
        <taxon>Laurasiatheria</taxon>
        <taxon>Artiodactyla</taxon>
        <taxon>Whippomorpha</taxon>
        <taxon>Cetacea</taxon>
        <taxon>Odontoceti</taxon>
        <taxon>Delphinidae</taxon>
        <taxon>Tursiops</taxon>
    </lineage>
</organism>
<dbReference type="RefSeq" id="XP_033698753.1">
    <property type="nucleotide sequence ID" value="XM_033842862.1"/>
</dbReference>
<feature type="region of interest" description="Disordered" evidence="1">
    <location>
        <begin position="105"/>
        <end position="132"/>
    </location>
</feature>
<evidence type="ECO:0000256" key="1">
    <source>
        <dbReference type="SAM" id="MobiDB-lite"/>
    </source>
</evidence>
<reference evidence="3" key="1">
    <citation type="submission" date="2025-08" db="UniProtKB">
        <authorList>
            <consortium name="RefSeq"/>
        </authorList>
    </citation>
    <scope>IDENTIFICATION</scope>
    <source>
        <tissue evidence="3">Spleen</tissue>
    </source>
</reference>
<keyword evidence="2" id="KW-1185">Reference proteome</keyword>
<protein>
    <submittedName>
        <fullName evidence="3">Uncharacterized protein LOC117308641</fullName>
    </submittedName>
</protein>
<dbReference type="OrthoDB" id="9442052at2759"/>
<dbReference type="AlphaFoldDB" id="A0A6J3Q9F3"/>
<dbReference type="InParanoid" id="A0A6J3Q9F3"/>
<proteinExistence type="predicted"/>